<dbReference type="EMBL" id="JACRUJ010000005">
    <property type="protein sequence ID" value="MBC5842640.1"/>
    <property type="molecule type" value="Genomic_DNA"/>
</dbReference>
<organism evidence="2 3">
    <name type="scientific">Flavobacterium kayseriense</name>
    <dbReference type="NCBI Taxonomy" id="2764714"/>
    <lineage>
        <taxon>Bacteria</taxon>
        <taxon>Pseudomonadati</taxon>
        <taxon>Bacteroidota</taxon>
        <taxon>Flavobacteriia</taxon>
        <taxon>Flavobacteriales</taxon>
        <taxon>Flavobacteriaceae</taxon>
        <taxon>Flavobacterium</taxon>
    </lineage>
</organism>
<comment type="caution">
    <text evidence="2">The sequence shown here is derived from an EMBL/GenBank/DDBJ whole genome shotgun (WGS) entry which is preliminary data.</text>
</comment>
<accession>A0ABR7JAS0</accession>
<feature type="transmembrane region" description="Helical" evidence="1">
    <location>
        <begin position="209"/>
        <end position="242"/>
    </location>
</feature>
<sequence length="294" mass="34389">MGNFKIIMKFNLYILLILILILSSCNQNKLDLSESNQDYHLTKSIVDLDESVDFIETSKEFELKHNEMFQQDLQSKSKEYYDNVIQSFVEEETGFFKLFGELWDRVFKSENERKLLWKLKIERYFRTTSFLTYIRNEVSIYTEGVNNQRKNGVSKVLGAKHDSNLYMPLIEGSSFNANNETVEKIIRKINEEINDQLMDIPADGILTGIILGIMAFVAVLSTFVKKSIGCFITIIFLVVFFVRSNMRQSEMKDILKTECYKTLNSTKIEYLDKLNKNTIGYYSQLQKLIYETNN</sequence>
<keyword evidence="1" id="KW-0472">Membrane</keyword>
<evidence type="ECO:0000313" key="3">
    <source>
        <dbReference type="Proteomes" id="UP000629963"/>
    </source>
</evidence>
<keyword evidence="3" id="KW-1185">Reference proteome</keyword>
<dbReference type="PROSITE" id="PS51257">
    <property type="entry name" value="PROKAR_LIPOPROTEIN"/>
    <property type="match status" value="1"/>
</dbReference>
<protein>
    <recommendedName>
        <fullName evidence="4">Lipoprotein</fullName>
    </recommendedName>
</protein>
<proteinExistence type="predicted"/>
<gene>
    <name evidence="2" type="ORF">H8R23_14595</name>
</gene>
<keyword evidence="1" id="KW-0812">Transmembrane</keyword>
<evidence type="ECO:0000256" key="1">
    <source>
        <dbReference type="SAM" id="Phobius"/>
    </source>
</evidence>
<evidence type="ECO:0000313" key="2">
    <source>
        <dbReference type="EMBL" id="MBC5842640.1"/>
    </source>
</evidence>
<keyword evidence="1" id="KW-1133">Transmembrane helix</keyword>
<evidence type="ECO:0008006" key="4">
    <source>
        <dbReference type="Google" id="ProtNLM"/>
    </source>
</evidence>
<reference evidence="2 3" key="1">
    <citation type="submission" date="2020-08" db="EMBL/GenBank/DDBJ databases">
        <title>Description of novel Flavobacterium F-380 isolate.</title>
        <authorList>
            <person name="Saticioglu I.B."/>
            <person name="Duman M."/>
            <person name="Altun S."/>
        </authorList>
    </citation>
    <scope>NUCLEOTIDE SEQUENCE [LARGE SCALE GENOMIC DNA]</scope>
    <source>
        <strain evidence="2 3">F-380</strain>
    </source>
</reference>
<dbReference type="Proteomes" id="UP000629963">
    <property type="component" value="Unassembled WGS sequence"/>
</dbReference>
<name>A0ABR7JAS0_9FLAO</name>